<dbReference type="GO" id="GO:0016787">
    <property type="term" value="F:hydrolase activity"/>
    <property type="evidence" value="ECO:0007669"/>
    <property type="project" value="UniProtKB-UniRule"/>
</dbReference>
<dbReference type="GO" id="GO:0016042">
    <property type="term" value="P:lipid catabolic process"/>
    <property type="evidence" value="ECO:0007669"/>
    <property type="project" value="UniProtKB-UniRule"/>
</dbReference>
<name>A0A366HAS5_9BURK</name>
<dbReference type="InterPro" id="IPR050301">
    <property type="entry name" value="NTE"/>
</dbReference>
<dbReference type="Gene3D" id="3.40.1090.10">
    <property type="entry name" value="Cytosolic phospholipase A2 catalytic domain"/>
    <property type="match status" value="1"/>
</dbReference>
<feature type="active site" description="Nucleophile" evidence="4">
    <location>
        <position position="52"/>
    </location>
</feature>
<proteinExistence type="predicted"/>
<feature type="short sequence motif" description="GXSXG" evidence="4">
    <location>
        <begin position="50"/>
        <end position="54"/>
    </location>
</feature>
<evidence type="ECO:0000313" key="7">
    <source>
        <dbReference type="Proteomes" id="UP000253628"/>
    </source>
</evidence>
<comment type="caution">
    <text evidence="6">The sequence shown here is derived from an EMBL/GenBank/DDBJ whole genome shotgun (WGS) entry which is preliminary data.</text>
</comment>
<keyword evidence="1 4" id="KW-0378">Hydrolase</keyword>
<dbReference type="PANTHER" id="PTHR14226">
    <property type="entry name" value="NEUROPATHY TARGET ESTERASE/SWISS CHEESE D.MELANOGASTER"/>
    <property type="match status" value="1"/>
</dbReference>
<accession>A0A366HAS5</accession>
<feature type="domain" description="PNPLA" evidence="5">
    <location>
        <begin position="10"/>
        <end position="235"/>
    </location>
</feature>
<organism evidence="6 7">
    <name type="scientific">Eoetvoesiella caeni</name>
    <dbReference type="NCBI Taxonomy" id="645616"/>
    <lineage>
        <taxon>Bacteria</taxon>
        <taxon>Pseudomonadati</taxon>
        <taxon>Pseudomonadota</taxon>
        <taxon>Betaproteobacteria</taxon>
        <taxon>Burkholderiales</taxon>
        <taxon>Alcaligenaceae</taxon>
        <taxon>Eoetvoesiella</taxon>
    </lineage>
</organism>
<keyword evidence="3 4" id="KW-0443">Lipid metabolism</keyword>
<evidence type="ECO:0000313" key="6">
    <source>
        <dbReference type="EMBL" id="RBP39420.1"/>
    </source>
</evidence>
<dbReference type="EMBL" id="QNRQ01000005">
    <property type="protein sequence ID" value="RBP39420.1"/>
    <property type="molecule type" value="Genomic_DNA"/>
</dbReference>
<dbReference type="InterPro" id="IPR016035">
    <property type="entry name" value="Acyl_Trfase/lysoPLipase"/>
</dbReference>
<evidence type="ECO:0000256" key="1">
    <source>
        <dbReference type="ARBA" id="ARBA00022801"/>
    </source>
</evidence>
<evidence type="ECO:0000256" key="3">
    <source>
        <dbReference type="ARBA" id="ARBA00023098"/>
    </source>
</evidence>
<keyword evidence="2 4" id="KW-0442">Lipid degradation</keyword>
<evidence type="ECO:0000259" key="5">
    <source>
        <dbReference type="PROSITE" id="PS51635"/>
    </source>
</evidence>
<reference evidence="6 7" key="1">
    <citation type="submission" date="2018-06" db="EMBL/GenBank/DDBJ databases">
        <title>Genomic Encyclopedia of Type Strains, Phase IV (KMG-IV): sequencing the most valuable type-strain genomes for metagenomic binning, comparative biology and taxonomic classification.</title>
        <authorList>
            <person name="Goeker M."/>
        </authorList>
    </citation>
    <scope>NUCLEOTIDE SEQUENCE [LARGE SCALE GENOMIC DNA]</scope>
    <source>
        <strain evidence="6 7">DSM 25520</strain>
    </source>
</reference>
<dbReference type="Pfam" id="PF01734">
    <property type="entry name" value="Patatin"/>
    <property type="match status" value="1"/>
</dbReference>
<evidence type="ECO:0000256" key="4">
    <source>
        <dbReference type="PROSITE-ProRule" id="PRU01161"/>
    </source>
</evidence>
<evidence type="ECO:0000256" key="2">
    <source>
        <dbReference type="ARBA" id="ARBA00022963"/>
    </source>
</evidence>
<dbReference type="PROSITE" id="PS51635">
    <property type="entry name" value="PNPLA"/>
    <property type="match status" value="1"/>
</dbReference>
<feature type="active site" description="Proton acceptor" evidence="4">
    <location>
        <position position="222"/>
    </location>
</feature>
<dbReference type="AlphaFoldDB" id="A0A366HAS5"/>
<protein>
    <submittedName>
        <fullName evidence="6">NTE family protein</fullName>
    </submittedName>
</protein>
<dbReference type="SUPFAM" id="SSF52151">
    <property type="entry name" value="FabD/lysophospholipase-like"/>
    <property type="match status" value="1"/>
</dbReference>
<keyword evidence="7" id="KW-1185">Reference proteome</keyword>
<dbReference type="InterPro" id="IPR002641">
    <property type="entry name" value="PNPLA_dom"/>
</dbReference>
<gene>
    <name evidence="6" type="ORF">DFR37_105213</name>
</gene>
<sequence length="398" mass="43248">MDVPRSSIGLILTGGGARAAYQVGVLSGVLDILDPQRSHSFVNPFPIICGTSAGAINATALASRANDPHAAIARLQHLWGNIHTDMVYRADGAALLQTGLRWLTMLTLGWIMPDRRGQHPRSLLDNAPLGELLTGALDFGRLNRNLERGCLEALAVTAAAYSSGEHIIFYQSKTSFLPWTRSLRRAVPSTIGVDHLLASSSIPFVFPAQALLVQGATEWCGDGSMRQLAPLSPAIHLGATKLFVIGTGHRDDKSDEPAGIDPPYPTLAQISGNALSNIFLDGLSMDVERLERINELLQLLPEDARQSQSLRPITMFAITPSRSLDEIALEYLDEIPKAVRTLFRVLGVSSDSGLHTGGTLVSYLLFEARYTQALIQLGRTDSMNRMEEVKAFFKETPQ</sequence>
<dbReference type="Proteomes" id="UP000253628">
    <property type="component" value="Unassembled WGS sequence"/>
</dbReference>
<dbReference type="RefSeq" id="WP_242341818.1">
    <property type="nucleotide sequence ID" value="NZ_JACCEU010000003.1"/>
</dbReference>
<dbReference type="PANTHER" id="PTHR14226:SF57">
    <property type="entry name" value="BLR7027 PROTEIN"/>
    <property type="match status" value="1"/>
</dbReference>
<comment type="caution">
    <text evidence="4">Lacks conserved residue(s) required for the propagation of feature annotation.</text>
</comment>